<name>A0A0N4VHZ1_ENTVE</name>
<proteinExistence type="predicted"/>
<protein>
    <submittedName>
        <fullName evidence="2 4">Uncharacterized protein</fullName>
    </submittedName>
</protein>
<evidence type="ECO:0000313" key="4">
    <source>
        <dbReference type="WBParaSite" id="EVEC_0001044201-mRNA-1"/>
    </source>
</evidence>
<evidence type="ECO:0000256" key="1">
    <source>
        <dbReference type="SAM" id="MobiDB-lite"/>
    </source>
</evidence>
<dbReference type="AlphaFoldDB" id="A0A0N4VHZ1"/>
<keyword evidence="3" id="KW-1185">Reference proteome</keyword>
<dbReference type="WBParaSite" id="EVEC_0001044201-mRNA-1">
    <property type="protein sequence ID" value="EVEC_0001044201-mRNA-1"/>
    <property type="gene ID" value="EVEC_0001044201"/>
</dbReference>
<gene>
    <name evidence="2" type="ORF">EVEC_LOCUS9787</name>
</gene>
<evidence type="ECO:0000313" key="2">
    <source>
        <dbReference type="EMBL" id="VDD95036.1"/>
    </source>
</evidence>
<evidence type="ECO:0000313" key="3">
    <source>
        <dbReference type="Proteomes" id="UP000274131"/>
    </source>
</evidence>
<dbReference type="EMBL" id="UXUI01010297">
    <property type="protein sequence ID" value="VDD95036.1"/>
    <property type="molecule type" value="Genomic_DNA"/>
</dbReference>
<reference evidence="4" key="1">
    <citation type="submission" date="2017-02" db="UniProtKB">
        <authorList>
            <consortium name="WormBaseParasite"/>
        </authorList>
    </citation>
    <scope>IDENTIFICATION</scope>
</reference>
<feature type="region of interest" description="Disordered" evidence="1">
    <location>
        <begin position="48"/>
        <end position="74"/>
    </location>
</feature>
<organism evidence="4">
    <name type="scientific">Enterobius vermicularis</name>
    <name type="common">Human pinworm</name>
    <dbReference type="NCBI Taxonomy" id="51028"/>
    <lineage>
        <taxon>Eukaryota</taxon>
        <taxon>Metazoa</taxon>
        <taxon>Ecdysozoa</taxon>
        <taxon>Nematoda</taxon>
        <taxon>Chromadorea</taxon>
        <taxon>Rhabditida</taxon>
        <taxon>Spirurina</taxon>
        <taxon>Oxyuridomorpha</taxon>
        <taxon>Oxyuroidea</taxon>
        <taxon>Oxyuridae</taxon>
        <taxon>Enterobius</taxon>
    </lineage>
</organism>
<reference evidence="2 3" key="2">
    <citation type="submission" date="2018-10" db="EMBL/GenBank/DDBJ databases">
        <authorList>
            <consortium name="Pathogen Informatics"/>
        </authorList>
    </citation>
    <scope>NUCLEOTIDE SEQUENCE [LARGE SCALE GENOMIC DNA]</scope>
</reference>
<dbReference type="Proteomes" id="UP000274131">
    <property type="component" value="Unassembled WGS sequence"/>
</dbReference>
<sequence length="74" mass="8326">MSIMTEKSDFIPGIPLHLFIICSPYHLDTKIRQYEQKGCGVQGQECGRPGQGEMDGHTDVLTDSSEYQRKLTPL</sequence>
<accession>A0A0N4VHZ1</accession>